<dbReference type="AlphaFoldDB" id="A0A372NMV3"/>
<gene>
    <name evidence="1" type="ORF">D0C36_20940</name>
</gene>
<dbReference type="EMBL" id="QWDC01000004">
    <property type="protein sequence ID" value="RFZ90266.1"/>
    <property type="molecule type" value="Genomic_DNA"/>
</dbReference>
<name>A0A372NMV3_9SPHI</name>
<evidence type="ECO:0000313" key="2">
    <source>
        <dbReference type="Proteomes" id="UP000264217"/>
    </source>
</evidence>
<accession>A0A372NMV3</accession>
<dbReference type="Proteomes" id="UP000264217">
    <property type="component" value="Unassembled WGS sequence"/>
</dbReference>
<reference evidence="1 2" key="1">
    <citation type="submission" date="2018-08" db="EMBL/GenBank/DDBJ databases">
        <title>Mucilaginibacter sp. MYSH2.</title>
        <authorList>
            <person name="Seo T."/>
        </authorList>
    </citation>
    <scope>NUCLEOTIDE SEQUENCE [LARGE SCALE GENOMIC DNA]</scope>
    <source>
        <strain evidence="1 2">MYSH2</strain>
    </source>
</reference>
<protein>
    <submittedName>
        <fullName evidence="1">Uncharacterized protein</fullName>
    </submittedName>
</protein>
<evidence type="ECO:0000313" key="1">
    <source>
        <dbReference type="EMBL" id="RFZ90266.1"/>
    </source>
</evidence>
<sequence>MTFFSRPHNPGAIFSFITSTFFMFKKAIFLALLLCAVKADAGRINPPVWFEVGSRKIERNEIQVMITAHIASGWRIYSTEKYSFGPIPTTIQFLPATGYQLIGPLKSVKPIIEYEDSYQKNLGYFTGTVTFTQRIRRSSNAGPIKVKIGYMALNDHICLSPENVTLSVPTGSENR</sequence>
<proteinExistence type="predicted"/>
<comment type="caution">
    <text evidence="1">The sequence shown here is derived from an EMBL/GenBank/DDBJ whole genome shotgun (WGS) entry which is preliminary data.</text>
</comment>
<organism evidence="1 2">
    <name type="scientific">Mucilaginibacter conchicola</name>
    <dbReference type="NCBI Taxonomy" id="2303333"/>
    <lineage>
        <taxon>Bacteria</taxon>
        <taxon>Pseudomonadati</taxon>
        <taxon>Bacteroidota</taxon>
        <taxon>Sphingobacteriia</taxon>
        <taxon>Sphingobacteriales</taxon>
        <taxon>Sphingobacteriaceae</taxon>
        <taxon>Mucilaginibacter</taxon>
    </lineage>
</organism>
<dbReference type="InterPro" id="IPR036929">
    <property type="entry name" value="DsbDN_sf"/>
</dbReference>
<dbReference type="Gene3D" id="2.60.40.1250">
    <property type="entry name" value="Thiol:disulfide interchange protein DsbD, N-terminal domain"/>
    <property type="match status" value="1"/>
</dbReference>
<keyword evidence="2" id="KW-1185">Reference proteome</keyword>